<feature type="signal peptide" evidence="1">
    <location>
        <begin position="1"/>
        <end position="19"/>
    </location>
</feature>
<organism evidence="3 4">
    <name type="scientific">Prevotella micans F0438</name>
    <dbReference type="NCBI Taxonomy" id="883158"/>
    <lineage>
        <taxon>Bacteria</taxon>
        <taxon>Pseudomonadati</taxon>
        <taxon>Bacteroidota</taxon>
        <taxon>Bacteroidia</taxon>
        <taxon>Bacteroidales</taxon>
        <taxon>Prevotellaceae</taxon>
        <taxon>Prevotella</taxon>
    </lineage>
</organism>
<evidence type="ECO:0000313" key="3">
    <source>
        <dbReference type="EMBL" id="EHO74550.1"/>
    </source>
</evidence>
<proteinExistence type="predicted"/>
<dbReference type="PROSITE" id="PS51257">
    <property type="entry name" value="PROKAR_LIPOPROTEIN"/>
    <property type="match status" value="1"/>
</dbReference>
<dbReference type="Pfam" id="PF14292">
    <property type="entry name" value="SusE"/>
    <property type="match status" value="1"/>
</dbReference>
<dbReference type="PATRIC" id="fig|883158.3.peg.212"/>
<gene>
    <name evidence="3" type="ORF">HMPREF9140_00204</name>
</gene>
<accession>H1PZW6</accession>
<feature type="chain" id="PRO_5003552774" description="SusE outer membrane protein domain-containing protein" evidence="1">
    <location>
        <begin position="20"/>
        <end position="397"/>
    </location>
</feature>
<name>H1PZW6_9BACT</name>
<reference evidence="3 4" key="1">
    <citation type="submission" date="2011-12" db="EMBL/GenBank/DDBJ databases">
        <title>The Genome Sequence of Prevotella micans F0438.</title>
        <authorList>
            <consortium name="The Broad Institute Genome Sequencing Platform"/>
            <person name="Earl A."/>
            <person name="Ward D."/>
            <person name="Feldgarden M."/>
            <person name="Gevers D."/>
            <person name="Izard J."/>
            <person name="Baranova O.V."/>
            <person name="Blanton J.M."/>
            <person name="Wade W.G."/>
            <person name="Dewhirst F.E."/>
            <person name="Young S.K."/>
            <person name="Zeng Q."/>
            <person name="Gargeya S."/>
            <person name="Fitzgerald M."/>
            <person name="Haas B."/>
            <person name="Abouelleil A."/>
            <person name="Alvarado L."/>
            <person name="Arachchi H.M."/>
            <person name="Berlin A."/>
            <person name="Chapman S.B."/>
            <person name="Gearin G."/>
            <person name="Goldberg J."/>
            <person name="Griggs A."/>
            <person name="Gujja S."/>
            <person name="Hansen M."/>
            <person name="Heiman D."/>
            <person name="Howarth C."/>
            <person name="Larimer J."/>
            <person name="Lui A."/>
            <person name="MacDonald P.J.P."/>
            <person name="McCowen C."/>
            <person name="Montmayeur A."/>
            <person name="Murphy C."/>
            <person name="Neiman D."/>
            <person name="Pearson M."/>
            <person name="Priest M."/>
            <person name="Roberts A."/>
            <person name="Saif S."/>
            <person name="Shea T."/>
            <person name="Sisk P."/>
            <person name="Stolte C."/>
            <person name="Sykes S."/>
            <person name="Wortman J."/>
            <person name="Nusbaum C."/>
            <person name="Birren B."/>
        </authorList>
    </citation>
    <scope>NUCLEOTIDE SEQUENCE [LARGE SCALE GENOMIC DNA]</scope>
    <source>
        <strain evidence="3 4">F0438</strain>
    </source>
</reference>
<dbReference type="EMBL" id="AGWK01000006">
    <property type="protein sequence ID" value="EHO74550.1"/>
    <property type="molecule type" value="Genomic_DNA"/>
</dbReference>
<comment type="caution">
    <text evidence="3">The sequence shown here is derived from an EMBL/GenBank/DDBJ whole genome shotgun (WGS) entry which is preliminary data.</text>
</comment>
<dbReference type="InterPro" id="IPR025970">
    <property type="entry name" value="SusE"/>
</dbReference>
<dbReference type="RefSeq" id="WP_006951132.1">
    <property type="nucleotide sequence ID" value="NZ_JH594521.1"/>
</dbReference>
<keyword evidence="4" id="KW-1185">Reference proteome</keyword>
<dbReference type="AlphaFoldDB" id="H1PZW6"/>
<protein>
    <recommendedName>
        <fullName evidence="2">SusE outer membrane protein domain-containing protein</fullName>
    </recommendedName>
</protein>
<dbReference type="eggNOG" id="ENOG502Z9A6">
    <property type="taxonomic scope" value="Bacteria"/>
</dbReference>
<dbReference type="HOGENOM" id="CLU_042892_1_0_10"/>
<keyword evidence="1" id="KW-0732">Signal</keyword>
<dbReference type="GO" id="GO:0019867">
    <property type="term" value="C:outer membrane"/>
    <property type="evidence" value="ECO:0007669"/>
    <property type="project" value="InterPro"/>
</dbReference>
<dbReference type="Proteomes" id="UP000016023">
    <property type="component" value="Unassembled WGS sequence"/>
</dbReference>
<evidence type="ECO:0000313" key="4">
    <source>
        <dbReference type="Proteomes" id="UP000016023"/>
    </source>
</evidence>
<dbReference type="GO" id="GO:2001070">
    <property type="term" value="F:starch binding"/>
    <property type="evidence" value="ECO:0007669"/>
    <property type="project" value="InterPro"/>
</dbReference>
<evidence type="ECO:0000259" key="2">
    <source>
        <dbReference type="Pfam" id="PF14292"/>
    </source>
</evidence>
<evidence type="ECO:0000256" key="1">
    <source>
        <dbReference type="SAM" id="SignalP"/>
    </source>
</evidence>
<feature type="domain" description="SusE outer membrane protein" evidence="2">
    <location>
        <begin position="27"/>
        <end position="85"/>
    </location>
</feature>
<dbReference type="Gene3D" id="2.60.40.3620">
    <property type="match status" value="2"/>
</dbReference>
<dbReference type="STRING" id="883158.HMPREF9140_00204"/>
<sequence>MNKINVLAGLMIGFTALFATSCSDDLDHNPTLKKPTTFVLNTPGYSSTTVNLAVTDSLGLSWSQPDYGFPAAAHYEMQVSTADNWTISEAKAATDESGATKPTFVSVGMISTTCKAKMAAGDLAKGLQKIERWAQNAVPSIQKVYARVAAIYSGDTIYSNAVNFDVVPYYVELRDAAPINWYLVGSCIGDGSWGNSEANVGVSLVSLYMIEGETYDKVTGEGKISYTDYFPAGGQFKLILTPGSWDTQIAYNDFTDIASNSAFATNSDGNVVVNTAGFYTITVDTKTRKAKIEAYTGTPTVYANIFLAGDYNSWNTAADPMTAISTYAGAQNHNWKKNVTFPADGGFKFTDASTWWGAKSFPYGTANTTAGNGACKAGKYDVFFNDITGQFCFVAKE</sequence>